<dbReference type="RefSeq" id="WP_232188712.1">
    <property type="nucleotide sequence ID" value="NZ_JAIOAP010000016.1"/>
</dbReference>
<protein>
    <submittedName>
        <fullName evidence="1">Uncharacterized protein</fullName>
    </submittedName>
</protein>
<name>A0ABV1L0F2_9BACL</name>
<accession>A0ABV1L0F2</accession>
<organism evidence="1 2">
    <name type="scientific">Cohnella silvisoli</name>
    <dbReference type="NCBI Taxonomy" id="2873699"/>
    <lineage>
        <taxon>Bacteria</taxon>
        <taxon>Bacillati</taxon>
        <taxon>Bacillota</taxon>
        <taxon>Bacilli</taxon>
        <taxon>Bacillales</taxon>
        <taxon>Paenibacillaceae</taxon>
        <taxon>Cohnella</taxon>
    </lineage>
</organism>
<comment type="caution">
    <text evidence="1">The sequence shown here is derived from an EMBL/GenBank/DDBJ whole genome shotgun (WGS) entry which is preliminary data.</text>
</comment>
<evidence type="ECO:0000313" key="2">
    <source>
        <dbReference type="Proteomes" id="UP001493487"/>
    </source>
</evidence>
<reference evidence="1 2" key="1">
    <citation type="journal article" date="2023" name="Genome Announc.">
        <title>Pan-Genome Analyses of the Genus Cohnella and Proposal of the Novel Species Cohnella silvisoli sp. nov., Isolated from Forest Soil.</title>
        <authorList>
            <person name="Wang C."/>
            <person name="Mao L."/>
            <person name="Bao G."/>
            <person name="Zhu H."/>
        </authorList>
    </citation>
    <scope>NUCLEOTIDE SEQUENCE [LARGE SCALE GENOMIC DNA]</scope>
    <source>
        <strain evidence="1 2">NL03-T5-1</strain>
    </source>
</reference>
<evidence type="ECO:0000313" key="1">
    <source>
        <dbReference type="EMBL" id="MEQ4485769.1"/>
    </source>
</evidence>
<proteinExistence type="predicted"/>
<dbReference type="EMBL" id="JASKHM010000017">
    <property type="protein sequence ID" value="MEQ4485769.1"/>
    <property type="molecule type" value="Genomic_DNA"/>
</dbReference>
<sequence>MHIHQTPIDRRMDLCDNNAAYQGPYTNEIVTQGPGMALMVIYFINGKICM</sequence>
<gene>
    <name evidence="1" type="ORF">QJS35_25645</name>
</gene>
<dbReference type="Proteomes" id="UP001493487">
    <property type="component" value="Unassembled WGS sequence"/>
</dbReference>
<keyword evidence="2" id="KW-1185">Reference proteome</keyword>